<keyword evidence="3" id="KW-1185">Reference proteome</keyword>
<evidence type="ECO:0000313" key="2">
    <source>
        <dbReference type="EMBL" id="NHF59878.1"/>
    </source>
</evidence>
<feature type="transmembrane region" description="Helical" evidence="1">
    <location>
        <begin position="59"/>
        <end position="85"/>
    </location>
</feature>
<dbReference type="RefSeq" id="WP_166204872.1">
    <property type="nucleotide sequence ID" value="NZ_VIKU02000003.1"/>
</dbReference>
<proteinExistence type="predicted"/>
<evidence type="ECO:0000313" key="3">
    <source>
        <dbReference type="Proteomes" id="UP000707206"/>
    </source>
</evidence>
<evidence type="ECO:0000256" key="1">
    <source>
        <dbReference type="SAM" id="Phobius"/>
    </source>
</evidence>
<feature type="transmembrane region" description="Helical" evidence="1">
    <location>
        <begin position="150"/>
        <end position="169"/>
    </location>
</feature>
<accession>A0A967AVK7</accession>
<name>A0A967AVK7_9FLAO</name>
<keyword evidence="1" id="KW-1133">Transmembrane helix</keyword>
<comment type="caution">
    <text evidence="2">The sequence shown here is derived from an EMBL/GenBank/DDBJ whole genome shotgun (WGS) entry which is preliminary data.</text>
</comment>
<dbReference type="Proteomes" id="UP000707206">
    <property type="component" value="Unassembled WGS sequence"/>
</dbReference>
<feature type="transmembrane region" description="Helical" evidence="1">
    <location>
        <begin position="92"/>
        <end position="110"/>
    </location>
</feature>
<gene>
    <name evidence="2" type="ORF">FK220_011040</name>
</gene>
<sequence length="178" mass="20452">MESLTEQRAKGMTMIIQNHRQFLAGVMTIALGMLLYVAIRPSWQTFWTIDLISLEWREFWFLRMIGNNLPSFLHVVGLSLLTAAVVAKKKSIYMVICCSWLSINLVFEFLQSDVAYARLNHWSVNHEIMNPMVQWFKNYSLNAIYDTSDVLALFIGAVLAYIILLKTGLADRRANKTA</sequence>
<feature type="transmembrane region" description="Helical" evidence="1">
    <location>
        <begin position="21"/>
        <end position="39"/>
    </location>
</feature>
<reference evidence="2" key="1">
    <citation type="submission" date="2019-07" db="EMBL/GenBank/DDBJ databases">
        <authorList>
            <person name="De-Chao Zhang Q."/>
        </authorList>
    </citation>
    <scope>NUCLEOTIDE SEQUENCE</scope>
    <source>
        <strain evidence="2">TP-CH-4</strain>
    </source>
</reference>
<organism evidence="2 3">
    <name type="scientific">Pelagihabitans pacificus</name>
    <dbReference type="NCBI Taxonomy" id="2696054"/>
    <lineage>
        <taxon>Bacteria</taxon>
        <taxon>Pseudomonadati</taxon>
        <taxon>Bacteroidota</taxon>
        <taxon>Flavobacteriia</taxon>
        <taxon>Flavobacteriales</taxon>
        <taxon>Flavobacteriaceae</taxon>
        <taxon>Pelagihabitans</taxon>
    </lineage>
</organism>
<protein>
    <submittedName>
        <fullName evidence="2">Uncharacterized protein</fullName>
    </submittedName>
</protein>
<keyword evidence="1" id="KW-0472">Membrane</keyword>
<reference evidence="2" key="2">
    <citation type="submission" date="2020-03" db="EMBL/GenBank/DDBJ databases">
        <title>Flavobacteriaceae bacterium strain TP-CH-4, a member of the family Flavobacteriaceae isolated from a deep-sea seamount.</title>
        <authorList>
            <person name="Zhang D.-C."/>
        </authorList>
    </citation>
    <scope>NUCLEOTIDE SEQUENCE</scope>
    <source>
        <strain evidence="2">TP-CH-4</strain>
    </source>
</reference>
<dbReference type="AlphaFoldDB" id="A0A967AVK7"/>
<keyword evidence="1" id="KW-0812">Transmembrane</keyword>
<dbReference type="EMBL" id="VIKU02000003">
    <property type="protein sequence ID" value="NHF59878.1"/>
    <property type="molecule type" value="Genomic_DNA"/>
</dbReference>